<dbReference type="OrthoDB" id="7059963at2"/>
<keyword evidence="3" id="KW-1185">Reference proteome</keyword>
<accession>A0A2L1UXA7</accession>
<dbReference type="Pfam" id="PF10713">
    <property type="entry name" value="DUF2509"/>
    <property type="match status" value="1"/>
</dbReference>
<feature type="signal peptide" evidence="1">
    <location>
        <begin position="1"/>
        <end position="20"/>
    </location>
</feature>
<dbReference type="KEGG" id="rox:BV494_21125"/>
<dbReference type="EMBL" id="CP019062">
    <property type="protein sequence ID" value="AVF37521.1"/>
    <property type="molecule type" value="Genomic_DNA"/>
</dbReference>
<name>A0A2L1UXA7_9GAMM</name>
<protein>
    <recommendedName>
        <fullName evidence="4">DUF2509 domain-containing protein</fullName>
    </recommendedName>
</protein>
<dbReference type="AlphaFoldDB" id="A0A2L1UXA7"/>
<sequence>MILSVMVMMGLGLIALNSLQQQLSAGLALTSSQHRFVIAWENASTALAWGAQYNGKVFTGSDWQCQAVPAGLVLSGQGRVCVRPSLRPDVFLLRGEGEGVEGSEPVMQFQQASGKKQADGTMVFIPLKQGWLDFCPETNELICNG</sequence>
<evidence type="ECO:0000313" key="2">
    <source>
        <dbReference type="EMBL" id="AVF37521.1"/>
    </source>
</evidence>
<dbReference type="Proteomes" id="UP000239197">
    <property type="component" value="Chromosome"/>
</dbReference>
<keyword evidence="1" id="KW-0732">Signal</keyword>
<reference evidence="3" key="1">
    <citation type="submission" date="2017-01" db="EMBL/GenBank/DDBJ databases">
        <title>Genome sequence of Rouxiella sp. ERMR1:05.</title>
        <authorList>
            <person name="Kumar R."/>
            <person name="Singh D."/>
            <person name="Kumar S."/>
        </authorList>
    </citation>
    <scope>NUCLEOTIDE SEQUENCE [LARGE SCALE GENOMIC DNA]</scope>
    <source>
        <strain evidence="3">ERMR1:05</strain>
    </source>
</reference>
<evidence type="ECO:0000313" key="3">
    <source>
        <dbReference type="Proteomes" id="UP000239197"/>
    </source>
</evidence>
<evidence type="ECO:0000256" key="1">
    <source>
        <dbReference type="SAM" id="SignalP"/>
    </source>
</evidence>
<gene>
    <name evidence="2" type="ORF">BV494_21125</name>
</gene>
<evidence type="ECO:0008006" key="4">
    <source>
        <dbReference type="Google" id="ProtNLM"/>
    </source>
</evidence>
<dbReference type="InterPro" id="IPR019652">
    <property type="entry name" value="DUF2509"/>
</dbReference>
<organism evidence="2 3">
    <name type="scientific">Rahnella sikkimica</name>
    <dbReference type="NCBI Taxonomy" id="1805933"/>
    <lineage>
        <taxon>Bacteria</taxon>
        <taxon>Pseudomonadati</taxon>
        <taxon>Pseudomonadota</taxon>
        <taxon>Gammaproteobacteria</taxon>
        <taxon>Enterobacterales</taxon>
        <taxon>Yersiniaceae</taxon>
        <taxon>Rahnella</taxon>
    </lineage>
</organism>
<feature type="chain" id="PRO_5014927896" description="DUF2509 domain-containing protein" evidence="1">
    <location>
        <begin position="21"/>
        <end position="145"/>
    </location>
</feature>
<proteinExistence type="predicted"/>